<proteinExistence type="predicted"/>
<dbReference type="EMBL" id="JAVXUP010000377">
    <property type="protein sequence ID" value="KAK3029528.1"/>
    <property type="molecule type" value="Genomic_DNA"/>
</dbReference>
<sequence>MESYEPLIDSSSVVPCLKYIQRNKMAYHQALQLVKCLCKELKSSNDHRTYTLHSKRSVLLAARLGLHEVVEDIVDAFPHAIWSCNEYGHCIFQLAVIHRCEKVINLIYQMSGHKYSLLVHTDTLGNNVLHLAGGLAPPRILNLVVGAALQMQRELQWFKEVEKLVNPSYKVELNCSRETPSIIFI</sequence>
<gene>
    <name evidence="1" type="ORF">RJ639_038487</name>
</gene>
<keyword evidence="2" id="KW-1185">Reference proteome</keyword>
<dbReference type="Gene3D" id="1.25.40.20">
    <property type="entry name" value="Ankyrin repeat-containing domain"/>
    <property type="match status" value="1"/>
</dbReference>
<accession>A0AA88WR05</accession>
<evidence type="ECO:0000313" key="2">
    <source>
        <dbReference type="Proteomes" id="UP001188597"/>
    </source>
</evidence>
<dbReference type="PANTHER" id="PTHR24177">
    <property type="entry name" value="CASKIN"/>
    <property type="match status" value="1"/>
</dbReference>
<dbReference type="Proteomes" id="UP001188597">
    <property type="component" value="Unassembled WGS sequence"/>
</dbReference>
<dbReference type="SUPFAM" id="SSF48403">
    <property type="entry name" value="Ankyrin repeat"/>
    <property type="match status" value="1"/>
</dbReference>
<comment type="caution">
    <text evidence="1">The sequence shown here is derived from an EMBL/GenBank/DDBJ whole genome shotgun (WGS) entry which is preliminary data.</text>
</comment>
<name>A0AA88WR05_9ASTE</name>
<dbReference type="PANTHER" id="PTHR24177:SF435">
    <property type="entry name" value="ANKYRIN REPEAT-CONTAINING PROTEIN NPR4-LIKE"/>
    <property type="match status" value="1"/>
</dbReference>
<dbReference type="GO" id="GO:0016020">
    <property type="term" value="C:membrane"/>
    <property type="evidence" value="ECO:0007669"/>
    <property type="project" value="TreeGrafter"/>
</dbReference>
<protein>
    <submittedName>
        <fullName evidence="1">Uncharacterized protein</fullName>
    </submittedName>
</protein>
<evidence type="ECO:0000313" key="1">
    <source>
        <dbReference type="EMBL" id="KAK3029528.1"/>
    </source>
</evidence>
<organism evidence="1 2">
    <name type="scientific">Escallonia herrerae</name>
    <dbReference type="NCBI Taxonomy" id="1293975"/>
    <lineage>
        <taxon>Eukaryota</taxon>
        <taxon>Viridiplantae</taxon>
        <taxon>Streptophyta</taxon>
        <taxon>Embryophyta</taxon>
        <taxon>Tracheophyta</taxon>
        <taxon>Spermatophyta</taxon>
        <taxon>Magnoliopsida</taxon>
        <taxon>eudicotyledons</taxon>
        <taxon>Gunneridae</taxon>
        <taxon>Pentapetalae</taxon>
        <taxon>asterids</taxon>
        <taxon>campanulids</taxon>
        <taxon>Escalloniales</taxon>
        <taxon>Escalloniaceae</taxon>
        <taxon>Escallonia</taxon>
    </lineage>
</organism>
<dbReference type="AlphaFoldDB" id="A0AA88WR05"/>
<reference evidence="1" key="1">
    <citation type="submission" date="2022-12" db="EMBL/GenBank/DDBJ databases">
        <title>Draft genome assemblies for two species of Escallonia (Escalloniales).</title>
        <authorList>
            <person name="Chanderbali A."/>
            <person name="Dervinis C."/>
            <person name="Anghel I."/>
            <person name="Soltis D."/>
            <person name="Soltis P."/>
            <person name="Zapata F."/>
        </authorList>
    </citation>
    <scope>NUCLEOTIDE SEQUENCE</scope>
    <source>
        <strain evidence="1">UCBG64.0493</strain>
        <tissue evidence="1">Leaf</tissue>
    </source>
</reference>
<dbReference type="InterPro" id="IPR036770">
    <property type="entry name" value="Ankyrin_rpt-contain_sf"/>
</dbReference>